<dbReference type="PANTHER" id="PTHR47618">
    <property type="entry name" value="BIFUNCTIONAL OLIGORIBONUCLEASE AND PAP PHOSPHATASE NRNA"/>
    <property type="match status" value="1"/>
</dbReference>
<dbReference type="SUPFAM" id="SSF64182">
    <property type="entry name" value="DHH phosphoesterases"/>
    <property type="match status" value="1"/>
</dbReference>
<dbReference type="InterPro" id="IPR003156">
    <property type="entry name" value="DHHA1_dom"/>
</dbReference>
<dbReference type="Gene3D" id="3.10.310.30">
    <property type="match status" value="1"/>
</dbReference>
<dbReference type="EMBL" id="LS974202">
    <property type="protein sequence ID" value="SSC13251.1"/>
    <property type="molecule type" value="Genomic_DNA"/>
</dbReference>
<proteinExistence type="predicted"/>
<evidence type="ECO:0000313" key="3">
    <source>
        <dbReference type="EMBL" id="SSC13251.1"/>
    </source>
</evidence>
<dbReference type="GO" id="GO:0003676">
    <property type="term" value="F:nucleic acid binding"/>
    <property type="evidence" value="ECO:0007669"/>
    <property type="project" value="InterPro"/>
</dbReference>
<keyword evidence="4" id="KW-1185">Reference proteome</keyword>
<evidence type="ECO:0000313" key="4">
    <source>
        <dbReference type="Proteomes" id="UP000250796"/>
    </source>
</evidence>
<dbReference type="PANTHER" id="PTHR47618:SF1">
    <property type="entry name" value="BIFUNCTIONAL OLIGORIBONUCLEASE AND PAP PHOSPHATASE NRNA"/>
    <property type="match status" value="1"/>
</dbReference>
<dbReference type="InterPro" id="IPR051319">
    <property type="entry name" value="Oligoribo/pAp-PDE_c-di-AMP_PDE"/>
</dbReference>
<accession>A0A7Z7PR83</accession>
<dbReference type="Pfam" id="PF01368">
    <property type="entry name" value="DHH"/>
    <property type="match status" value="1"/>
</dbReference>
<dbReference type="RefSeq" id="WP_169699421.1">
    <property type="nucleotide sequence ID" value="NZ_LS974202.1"/>
</dbReference>
<name>A0A7Z7PR83_9BACT</name>
<dbReference type="AlphaFoldDB" id="A0A7Z7PR83"/>
<dbReference type="Gene3D" id="3.90.1640.10">
    <property type="entry name" value="inorganic pyrophosphatase (n-terminal core)"/>
    <property type="match status" value="1"/>
</dbReference>
<organism evidence="3 4">
    <name type="scientific">Mesotoga infera</name>
    <dbReference type="NCBI Taxonomy" id="1236046"/>
    <lineage>
        <taxon>Bacteria</taxon>
        <taxon>Thermotogati</taxon>
        <taxon>Thermotogota</taxon>
        <taxon>Thermotogae</taxon>
        <taxon>Kosmotogales</taxon>
        <taxon>Kosmotogaceae</taxon>
        <taxon>Mesotoga</taxon>
    </lineage>
</organism>
<feature type="domain" description="DHHA1" evidence="2">
    <location>
        <begin position="223"/>
        <end position="322"/>
    </location>
</feature>
<gene>
    <name evidence="3" type="ORF">MESINF_1807</name>
</gene>
<protein>
    <submittedName>
        <fullName evidence="3">Phosphoesterase RecJ domain protein</fullName>
    </submittedName>
</protein>
<dbReference type="Pfam" id="PF02272">
    <property type="entry name" value="DHHA1"/>
    <property type="match status" value="1"/>
</dbReference>
<dbReference type="InterPro" id="IPR001667">
    <property type="entry name" value="DDH_dom"/>
</dbReference>
<feature type="domain" description="DDH" evidence="1">
    <location>
        <begin position="17"/>
        <end position="161"/>
    </location>
</feature>
<evidence type="ECO:0000259" key="1">
    <source>
        <dbReference type="Pfam" id="PF01368"/>
    </source>
</evidence>
<dbReference type="Proteomes" id="UP000250796">
    <property type="component" value="Chromosome MESINF"/>
</dbReference>
<dbReference type="KEGG" id="minf:MESINF_1807"/>
<evidence type="ECO:0000259" key="2">
    <source>
        <dbReference type="Pfam" id="PF02272"/>
    </source>
</evidence>
<sequence length="334" mass="37246">MNRTMNAVFSRLLQAQNIMVCGHIMPDGDCISSVVSLSMGLEKLGKKTTMAIDWKIPSVFSPFPQVGRIVDYSHYSARVEDPELLVIVDASSPDRIGRFERLLRYGVPSILIDHHATNTHFANLCWVEPSYSSTAQMIFDLLKLMEVSYDSDLALMNYIGIATDTGFFRYSNANSTVFEAAAELVKLGADPCLVATAILETRRLEEFFLERDAIDNLRLLSNDRFAYSYLKAEDFERYSLREDDFGGFVGDLRSIATVEVALFASESVRGEAHVSLRSKSYFDVSSVAVAFGGGGHPRAAGFTLKYDGDLEEALQEAVEFISRRLETHPKNTIL</sequence>
<dbReference type="InterPro" id="IPR038763">
    <property type="entry name" value="DHH_sf"/>
</dbReference>
<reference evidence="3 4" key="1">
    <citation type="submission" date="2017-01" db="EMBL/GenBank/DDBJ databases">
        <authorList>
            <person name="Erauso G."/>
        </authorList>
    </citation>
    <scope>NUCLEOTIDE SEQUENCE [LARGE SCALE GENOMIC DNA]</scope>
    <source>
        <strain evidence="3">MESINF1</strain>
    </source>
</reference>